<keyword evidence="3" id="KW-0012">Acyltransferase</keyword>
<evidence type="ECO:0000256" key="2">
    <source>
        <dbReference type="ARBA" id="ARBA00022679"/>
    </source>
</evidence>
<comment type="caution">
    <text evidence="4">The sequence shown here is derived from an EMBL/GenBank/DDBJ whole genome shotgun (WGS) entry which is preliminary data.</text>
</comment>
<dbReference type="OrthoDB" id="756073at2759"/>
<comment type="similarity">
    <text evidence="1">Belongs to the plant acyltransferase family.</text>
</comment>
<gene>
    <name evidence="4" type="ORF">NCGR_LOCUS46493</name>
</gene>
<dbReference type="GO" id="GO:0016747">
    <property type="term" value="F:acyltransferase activity, transferring groups other than amino-acyl groups"/>
    <property type="evidence" value="ECO:0007669"/>
    <property type="project" value="TreeGrafter"/>
</dbReference>
<organism evidence="4 5">
    <name type="scientific">Miscanthus lutarioriparius</name>
    <dbReference type="NCBI Taxonomy" id="422564"/>
    <lineage>
        <taxon>Eukaryota</taxon>
        <taxon>Viridiplantae</taxon>
        <taxon>Streptophyta</taxon>
        <taxon>Embryophyta</taxon>
        <taxon>Tracheophyta</taxon>
        <taxon>Spermatophyta</taxon>
        <taxon>Magnoliopsida</taxon>
        <taxon>Liliopsida</taxon>
        <taxon>Poales</taxon>
        <taxon>Poaceae</taxon>
        <taxon>PACMAD clade</taxon>
        <taxon>Panicoideae</taxon>
        <taxon>Andropogonodae</taxon>
        <taxon>Andropogoneae</taxon>
        <taxon>Saccharinae</taxon>
        <taxon>Miscanthus</taxon>
    </lineage>
</organism>
<evidence type="ECO:0000313" key="5">
    <source>
        <dbReference type="Proteomes" id="UP000604825"/>
    </source>
</evidence>
<dbReference type="Proteomes" id="UP000604825">
    <property type="component" value="Unassembled WGS sequence"/>
</dbReference>
<dbReference type="Pfam" id="PF02458">
    <property type="entry name" value="Transferase"/>
    <property type="match status" value="1"/>
</dbReference>
<reference evidence="4" key="1">
    <citation type="submission" date="2020-10" db="EMBL/GenBank/DDBJ databases">
        <authorList>
            <person name="Han B."/>
            <person name="Lu T."/>
            <person name="Zhao Q."/>
            <person name="Huang X."/>
            <person name="Zhao Y."/>
        </authorList>
    </citation>
    <scope>NUCLEOTIDE SEQUENCE</scope>
</reference>
<dbReference type="InterPro" id="IPR023213">
    <property type="entry name" value="CAT-like_dom_sf"/>
</dbReference>
<dbReference type="AlphaFoldDB" id="A0A811QV68"/>
<sequence>MAASAPMLVHVESLQTAVPMHHGRGGKSLPIAVSGPPFTAAELQRRFRAVLYYRGAGTEVDAVARERAAWVKESLCAALVDHPEMAGRLRRRGDGNDDDDHGRLWEVKLRDTGVRLVQASVEATMAEFLEERGIDRERKEAALALWTDVDVHECARCSYRYLTRFLDGGYALGVSCSLLLADPLSLIGFLKSWARKNTEMQAQSKHVAHPVIQYTHYIQTPGAAKRVKSTSTLHTATATAAEDSNTTTVLFGAPDTTSDHRALAAACVGMASKRLGGAKEPPRFTVMARDSSKGLHVQTCGTVDYGDREACHGHGHGLEARVAQWSEAGLEDLALEASKPVHVSYSISPRADEGLVVVMPAGGAQLLISVTVPNNMKFRSALLFYSCMMRNLFFSEKCCAVLLDFFRAVKMRLGPPLPFF</sequence>
<dbReference type="EMBL" id="CAJGYO010000012">
    <property type="protein sequence ID" value="CAD6263175.1"/>
    <property type="molecule type" value="Genomic_DNA"/>
</dbReference>
<protein>
    <submittedName>
        <fullName evidence="4">Uncharacterized protein</fullName>
    </submittedName>
</protein>
<accession>A0A811QV68</accession>
<name>A0A811QV68_9POAL</name>
<evidence type="ECO:0000256" key="3">
    <source>
        <dbReference type="ARBA" id="ARBA00023315"/>
    </source>
</evidence>
<evidence type="ECO:0000313" key="4">
    <source>
        <dbReference type="EMBL" id="CAD6263175.1"/>
    </source>
</evidence>
<dbReference type="InterPro" id="IPR050317">
    <property type="entry name" value="Plant_Fungal_Acyltransferase"/>
</dbReference>
<evidence type="ECO:0000256" key="1">
    <source>
        <dbReference type="ARBA" id="ARBA00009861"/>
    </source>
</evidence>
<dbReference type="PANTHER" id="PTHR31642:SF300">
    <property type="entry name" value="OSJNBA0079A21.8 PROTEIN"/>
    <property type="match status" value="1"/>
</dbReference>
<proteinExistence type="inferred from homology"/>
<dbReference type="Gene3D" id="3.30.559.10">
    <property type="entry name" value="Chloramphenicol acetyltransferase-like domain"/>
    <property type="match status" value="1"/>
</dbReference>
<keyword evidence="2" id="KW-0808">Transferase</keyword>
<dbReference type="PANTHER" id="PTHR31642">
    <property type="entry name" value="TRICHOTHECENE 3-O-ACETYLTRANSFERASE"/>
    <property type="match status" value="1"/>
</dbReference>
<keyword evidence="5" id="KW-1185">Reference proteome</keyword>